<accession>A0A7Y9XB01</accession>
<dbReference type="Pfam" id="PF13977">
    <property type="entry name" value="TetR_C_6"/>
    <property type="match status" value="1"/>
</dbReference>
<keyword evidence="3 5" id="KW-0238">DNA-binding</keyword>
<evidence type="ECO:0000313" key="8">
    <source>
        <dbReference type="Proteomes" id="UP000584931"/>
    </source>
</evidence>
<dbReference type="GO" id="GO:0003700">
    <property type="term" value="F:DNA-binding transcription factor activity"/>
    <property type="evidence" value="ECO:0007669"/>
    <property type="project" value="TreeGrafter"/>
</dbReference>
<dbReference type="RefSeq" id="WP_337797814.1">
    <property type="nucleotide sequence ID" value="NZ_JACCHL010000001.1"/>
</dbReference>
<dbReference type="EMBL" id="JACCHL010000001">
    <property type="protein sequence ID" value="NYH51505.1"/>
    <property type="molecule type" value="Genomic_DNA"/>
</dbReference>
<comment type="caution">
    <text evidence="7">The sequence shown here is derived from an EMBL/GenBank/DDBJ whole genome shotgun (WGS) entry which is preliminary data.</text>
</comment>
<dbReference type="Proteomes" id="UP000584931">
    <property type="component" value="Unassembled WGS sequence"/>
</dbReference>
<organism evidence="7 8">
    <name type="scientific">Nocardiopsis sinuspersici</name>
    <dbReference type="NCBI Taxonomy" id="501010"/>
    <lineage>
        <taxon>Bacteria</taxon>
        <taxon>Bacillati</taxon>
        <taxon>Actinomycetota</taxon>
        <taxon>Actinomycetes</taxon>
        <taxon>Streptosporangiales</taxon>
        <taxon>Nocardiopsidaceae</taxon>
        <taxon>Nocardiopsis</taxon>
    </lineage>
</organism>
<dbReference type="InterPro" id="IPR001647">
    <property type="entry name" value="HTH_TetR"/>
</dbReference>
<name>A0A7Y9XB01_9ACTN</name>
<dbReference type="PRINTS" id="PR00455">
    <property type="entry name" value="HTHTETR"/>
</dbReference>
<evidence type="ECO:0000256" key="1">
    <source>
        <dbReference type="ARBA" id="ARBA00022491"/>
    </source>
</evidence>
<dbReference type="Pfam" id="PF00440">
    <property type="entry name" value="TetR_N"/>
    <property type="match status" value="1"/>
</dbReference>
<keyword evidence="1" id="KW-0678">Repressor</keyword>
<dbReference type="PANTHER" id="PTHR30055">
    <property type="entry name" value="HTH-TYPE TRANSCRIPTIONAL REGULATOR RUTR"/>
    <property type="match status" value="1"/>
</dbReference>
<dbReference type="AlphaFoldDB" id="A0A7Y9XB01"/>
<evidence type="ECO:0000259" key="6">
    <source>
        <dbReference type="PROSITE" id="PS50977"/>
    </source>
</evidence>
<protein>
    <submittedName>
        <fullName evidence="7">AcrR family transcriptional regulator</fullName>
    </submittedName>
</protein>
<keyword evidence="2" id="KW-0805">Transcription regulation</keyword>
<feature type="DNA-binding region" description="H-T-H motif" evidence="5">
    <location>
        <begin position="38"/>
        <end position="57"/>
    </location>
</feature>
<evidence type="ECO:0000256" key="4">
    <source>
        <dbReference type="ARBA" id="ARBA00023163"/>
    </source>
</evidence>
<feature type="domain" description="HTH tetR-type" evidence="6">
    <location>
        <begin position="15"/>
        <end position="75"/>
    </location>
</feature>
<proteinExistence type="predicted"/>
<dbReference type="GO" id="GO:0000976">
    <property type="term" value="F:transcription cis-regulatory region binding"/>
    <property type="evidence" value="ECO:0007669"/>
    <property type="project" value="TreeGrafter"/>
</dbReference>
<evidence type="ECO:0000256" key="3">
    <source>
        <dbReference type="ARBA" id="ARBA00023125"/>
    </source>
</evidence>
<keyword evidence="4" id="KW-0804">Transcription</keyword>
<gene>
    <name evidence="7" type="ORF">HNR06_001094</name>
</gene>
<evidence type="ECO:0000256" key="2">
    <source>
        <dbReference type="ARBA" id="ARBA00023015"/>
    </source>
</evidence>
<evidence type="ECO:0000313" key="7">
    <source>
        <dbReference type="EMBL" id="NYH51505.1"/>
    </source>
</evidence>
<dbReference type="InterPro" id="IPR036271">
    <property type="entry name" value="Tet_transcr_reg_TetR-rel_C_sf"/>
</dbReference>
<sequence length="207" mass="22583">MTEPGRAQPRMTKGERTRRRIIDSASELFAKSGYLAVSLRDIAAHAGLTHAGVLHHFPSKEAMLLRVLSRRDEVNAPLVLGPDVDPRKLVDNLVTITERNTGTPGLVALYAKLSVEATDPEHPAHAYFQGRYRILRERLTEAFAVLLADRPGPSPAVAAQQLLALMDGLQTQWLLDPDSVDMRAAVVSFTHILGLTGPECPGPTDQP</sequence>
<reference evidence="7 8" key="1">
    <citation type="submission" date="2020-07" db="EMBL/GenBank/DDBJ databases">
        <title>Sequencing the genomes of 1000 actinobacteria strains.</title>
        <authorList>
            <person name="Klenk H.-P."/>
        </authorList>
    </citation>
    <scope>NUCLEOTIDE SEQUENCE [LARGE SCALE GENOMIC DNA]</scope>
    <source>
        <strain evidence="7 8">DSM 45278</strain>
    </source>
</reference>
<dbReference type="PROSITE" id="PS50977">
    <property type="entry name" value="HTH_TETR_2"/>
    <property type="match status" value="1"/>
</dbReference>
<dbReference type="InterPro" id="IPR050109">
    <property type="entry name" value="HTH-type_TetR-like_transc_reg"/>
</dbReference>
<dbReference type="SUPFAM" id="SSF46689">
    <property type="entry name" value="Homeodomain-like"/>
    <property type="match status" value="1"/>
</dbReference>
<dbReference type="SUPFAM" id="SSF48498">
    <property type="entry name" value="Tetracyclin repressor-like, C-terminal domain"/>
    <property type="match status" value="1"/>
</dbReference>
<dbReference type="PANTHER" id="PTHR30055:SF146">
    <property type="entry name" value="HTH-TYPE TRANSCRIPTIONAL DUAL REGULATOR CECR"/>
    <property type="match status" value="1"/>
</dbReference>
<dbReference type="InterPro" id="IPR039538">
    <property type="entry name" value="BetI_C"/>
</dbReference>
<evidence type="ECO:0000256" key="5">
    <source>
        <dbReference type="PROSITE-ProRule" id="PRU00335"/>
    </source>
</evidence>
<dbReference type="InterPro" id="IPR009057">
    <property type="entry name" value="Homeodomain-like_sf"/>
</dbReference>
<dbReference type="Gene3D" id="1.10.357.10">
    <property type="entry name" value="Tetracycline Repressor, domain 2"/>
    <property type="match status" value="1"/>
</dbReference>